<keyword evidence="4 6" id="KW-0964">Secreted</keyword>
<dbReference type="GO" id="GO:0005576">
    <property type="term" value="C:extracellular region"/>
    <property type="evidence" value="ECO:0007669"/>
    <property type="project" value="UniProtKB-SubCell"/>
</dbReference>
<evidence type="ECO:0000256" key="1">
    <source>
        <dbReference type="ARBA" id="ARBA00004613"/>
    </source>
</evidence>
<reference evidence="7" key="2">
    <citation type="journal article" date="2023" name="Plants (Basel)">
        <title>Annotation of the Turnera subulata (Passifloraceae) Draft Genome Reveals the S-Locus Evolved after the Divergence of Turneroideae from Passifloroideae in a Stepwise Manner.</title>
        <authorList>
            <person name="Henning P.M."/>
            <person name="Roalson E.H."/>
            <person name="Mir W."/>
            <person name="McCubbin A.G."/>
            <person name="Shore J.S."/>
        </authorList>
    </citation>
    <scope>NUCLEOTIDE SEQUENCE</scope>
    <source>
        <strain evidence="7">F60SS</strain>
    </source>
</reference>
<evidence type="ECO:0000313" key="8">
    <source>
        <dbReference type="Proteomes" id="UP001141552"/>
    </source>
</evidence>
<evidence type="ECO:0000256" key="6">
    <source>
        <dbReference type="RuleBase" id="RU367044"/>
    </source>
</evidence>
<evidence type="ECO:0000256" key="2">
    <source>
        <dbReference type="ARBA" id="ARBA00005581"/>
    </source>
</evidence>
<dbReference type="AlphaFoldDB" id="A0A9Q0JQD0"/>
<accession>A0A9Q0JQD0</accession>
<dbReference type="PANTHER" id="PTHR31232">
    <property type="match status" value="1"/>
</dbReference>
<name>A0A9Q0JQD0_9ROSI</name>
<evidence type="ECO:0000256" key="3">
    <source>
        <dbReference type="ARBA" id="ARBA00022471"/>
    </source>
</evidence>
<comment type="caution">
    <text evidence="7">The sequence shown here is derived from an EMBL/GenBank/DDBJ whole genome shotgun (WGS) entry which is preliminary data.</text>
</comment>
<dbReference type="OrthoDB" id="1841900at2759"/>
<protein>
    <recommendedName>
        <fullName evidence="6">S-protein homolog</fullName>
    </recommendedName>
</protein>
<feature type="chain" id="PRO_5040546734" description="S-protein homolog" evidence="6">
    <location>
        <begin position="32"/>
        <end position="162"/>
    </location>
</feature>
<feature type="signal peptide" evidence="6">
    <location>
        <begin position="1"/>
        <end position="31"/>
    </location>
</feature>
<sequence>MRATTTTTTSTTRNLCLLSMLLIFLPYLANGGDPMTGMVPTTSMGNWSPFCHRFRVHVIDGVSSNAQPLLLHCWSRDNDLGNHTLYIGGDFNFHFWVRVVPPFTRFTCDMRWAQKHQTVSVFNRAHVEDWCCLSGQCYWRAQDDGIYFSNNNSSYTKIYTWS</sequence>
<keyword evidence="8" id="KW-1185">Reference proteome</keyword>
<organism evidence="7 8">
    <name type="scientific">Turnera subulata</name>
    <dbReference type="NCBI Taxonomy" id="218843"/>
    <lineage>
        <taxon>Eukaryota</taxon>
        <taxon>Viridiplantae</taxon>
        <taxon>Streptophyta</taxon>
        <taxon>Embryophyta</taxon>
        <taxon>Tracheophyta</taxon>
        <taxon>Spermatophyta</taxon>
        <taxon>Magnoliopsida</taxon>
        <taxon>eudicotyledons</taxon>
        <taxon>Gunneridae</taxon>
        <taxon>Pentapetalae</taxon>
        <taxon>rosids</taxon>
        <taxon>fabids</taxon>
        <taxon>Malpighiales</taxon>
        <taxon>Passifloraceae</taxon>
        <taxon>Turnera</taxon>
    </lineage>
</organism>
<dbReference type="InterPro" id="IPR010264">
    <property type="entry name" value="Self-incomp_S1"/>
</dbReference>
<evidence type="ECO:0000256" key="4">
    <source>
        <dbReference type="ARBA" id="ARBA00022525"/>
    </source>
</evidence>
<dbReference type="PANTHER" id="PTHR31232:SF137">
    <property type="entry name" value="S-PROTEIN HOMOLOG"/>
    <property type="match status" value="1"/>
</dbReference>
<comment type="subcellular location">
    <subcellularLocation>
        <location evidence="1 6">Secreted</location>
    </subcellularLocation>
</comment>
<reference evidence="7" key="1">
    <citation type="submission" date="2022-02" db="EMBL/GenBank/DDBJ databases">
        <authorList>
            <person name="Henning P.M."/>
            <person name="McCubbin A.G."/>
            <person name="Shore J.S."/>
        </authorList>
    </citation>
    <scope>NUCLEOTIDE SEQUENCE</scope>
    <source>
        <strain evidence="7">F60SS</strain>
        <tissue evidence="7">Leaves</tissue>
    </source>
</reference>
<keyword evidence="3 6" id="KW-0713">Self-incompatibility</keyword>
<gene>
    <name evidence="7" type="ORF">Tsubulata_027135</name>
</gene>
<dbReference type="GO" id="GO:0060320">
    <property type="term" value="P:rejection of self pollen"/>
    <property type="evidence" value="ECO:0007669"/>
    <property type="project" value="UniProtKB-KW"/>
</dbReference>
<keyword evidence="5 6" id="KW-0732">Signal</keyword>
<evidence type="ECO:0000313" key="7">
    <source>
        <dbReference type="EMBL" id="KAJ4850199.1"/>
    </source>
</evidence>
<dbReference type="Proteomes" id="UP001141552">
    <property type="component" value="Unassembled WGS sequence"/>
</dbReference>
<evidence type="ECO:0000256" key="5">
    <source>
        <dbReference type="ARBA" id="ARBA00022729"/>
    </source>
</evidence>
<dbReference type="Pfam" id="PF05938">
    <property type="entry name" value="Self-incomp_S1"/>
    <property type="match status" value="1"/>
</dbReference>
<dbReference type="EMBL" id="JAKUCV010000410">
    <property type="protein sequence ID" value="KAJ4850199.1"/>
    <property type="molecule type" value="Genomic_DNA"/>
</dbReference>
<proteinExistence type="inferred from homology"/>
<comment type="similarity">
    <text evidence="2 6">Belongs to the plant self-incompatibility (S1) protein family.</text>
</comment>